<dbReference type="GO" id="GO:0009279">
    <property type="term" value="C:cell outer membrane"/>
    <property type="evidence" value="ECO:0007669"/>
    <property type="project" value="TreeGrafter"/>
</dbReference>
<feature type="chain" id="PRO_5028805003" evidence="1">
    <location>
        <begin position="20"/>
        <end position="766"/>
    </location>
</feature>
<gene>
    <name evidence="2" type="ORF">HQ393_15165</name>
</gene>
<proteinExistence type="predicted"/>
<dbReference type="InterPro" id="IPR000015">
    <property type="entry name" value="Fimb_usher"/>
</dbReference>
<accession>A0A7H9BLJ1</accession>
<evidence type="ECO:0000313" key="3">
    <source>
        <dbReference type="Proteomes" id="UP000509597"/>
    </source>
</evidence>
<sequence length="766" mass="84963">MQTLIRFLLMACCVSKVLAVEPVLIDLIVNGVQQGDADAIHDNSGYWIEEQSLKGSGLNTLNGEQQQFESKTYYRADTLVGIQSKIDEGQLRIYLDAAASEFGEKTIALSGSHAELWPKPAPFSGYLSYNLAAMHQSDQAGFEYQFSPLINLNLQNWNFRSEFDYSTQERDHAWLRLNTTLDYDRPDLMLRATAGDLMPRSSGLSFSQAMLGVGVSRVFDMQPDFNSTPSFQTQTAITQPSTAEIYLNGQRIKTIDLQPGMYQFNDLRYYAGLQNVEVVIKDGFGSAQTVAIPYYFDDTLLKAGLSEFNYNLGVARVNGSFDRYDGLAYSLFHRVGVTDWFTLGGQINGNPADSSYGVLANFKLGNWGTLASLFSWAQHDSQPDGNAQQLQYSYINRDWSIYANAQRQSPNYWLGNDYLSELGLIQWTANVGASWGNSRGGNWNVQYGRQKGDRASNTFDRYQVGYSISPFKNTSISSQIQLIDGETQQWSGFVNVSWYFGQGHSLYGGAQYRNQQTLLSTTLSKSTPNGEGWGYSLSMQEQEQSTDYIGWLERKMRHGQANVSVTSSQNNGGIARQNWRASWQGALAYADGHFDLTRPITDSFAVVELDQVADVGIMQNGGEVGKTNDQGVIFIPEISSYSYQQITLKQDDLPIEYSVDRLQKDLLSGNHDGRVVSFKAHKVIATSGLILSPDGRPLANTLIRFNAAPKTLSLQTAMDGRFYTEALEPGTYQFEAAGCHGVMIIPDSSAVVTELAPITCTTGGQP</sequence>
<dbReference type="AlphaFoldDB" id="A0A7H9BLJ1"/>
<dbReference type="InterPro" id="IPR042186">
    <property type="entry name" value="FimD_plug_dom"/>
</dbReference>
<feature type="signal peptide" evidence="1">
    <location>
        <begin position="1"/>
        <end position="19"/>
    </location>
</feature>
<dbReference type="RefSeq" id="WP_179356131.1">
    <property type="nucleotide sequence ID" value="NZ_CP058627.1"/>
</dbReference>
<dbReference type="KEGG" id="chiz:HQ393_15165"/>
<keyword evidence="1" id="KW-0732">Signal</keyword>
<evidence type="ECO:0000313" key="2">
    <source>
        <dbReference type="EMBL" id="QLG89475.1"/>
    </source>
</evidence>
<evidence type="ECO:0000256" key="1">
    <source>
        <dbReference type="SAM" id="SignalP"/>
    </source>
</evidence>
<dbReference type="InterPro" id="IPR008969">
    <property type="entry name" value="CarboxyPept-like_regulatory"/>
</dbReference>
<dbReference type="SUPFAM" id="SSF49464">
    <property type="entry name" value="Carboxypeptidase regulatory domain-like"/>
    <property type="match status" value="1"/>
</dbReference>
<dbReference type="Gene3D" id="2.60.40.2610">
    <property type="entry name" value="Outer membrane usher protein FimD, plug domain"/>
    <property type="match status" value="1"/>
</dbReference>
<protein>
    <submittedName>
        <fullName evidence="2">Fimbrial biogenesis outer membrane usher protein</fullName>
    </submittedName>
</protein>
<dbReference type="EMBL" id="CP058627">
    <property type="protein sequence ID" value="QLG89475.1"/>
    <property type="molecule type" value="Genomic_DNA"/>
</dbReference>
<dbReference type="PANTHER" id="PTHR30451">
    <property type="entry name" value="OUTER MEMBRANE USHER PROTEIN"/>
    <property type="match status" value="1"/>
</dbReference>
<reference evidence="2 3" key="1">
    <citation type="submission" date="2020-07" db="EMBL/GenBank/DDBJ databases">
        <title>Complete genome sequence of Chitinibacter sp. 2T18.</title>
        <authorList>
            <person name="Bae J.-W."/>
            <person name="Choi J.-W."/>
        </authorList>
    </citation>
    <scope>NUCLEOTIDE SEQUENCE [LARGE SCALE GENOMIC DNA]</scope>
    <source>
        <strain evidence="2 3">2T18</strain>
    </source>
</reference>
<dbReference type="PANTHER" id="PTHR30451:SF5">
    <property type="entry name" value="SLR0019 PROTEIN"/>
    <property type="match status" value="1"/>
</dbReference>
<organism evidence="2 3">
    <name type="scientific">Chitinibacter bivalviorum</name>
    <dbReference type="NCBI Taxonomy" id="2739434"/>
    <lineage>
        <taxon>Bacteria</taxon>
        <taxon>Pseudomonadati</taxon>
        <taxon>Pseudomonadota</taxon>
        <taxon>Betaproteobacteria</taxon>
        <taxon>Neisseriales</taxon>
        <taxon>Chitinibacteraceae</taxon>
        <taxon>Chitinibacter</taxon>
    </lineage>
</organism>
<dbReference type="Proteomes" id="UP000509597">
    <property type="component" value="Chromosome"/>
</dbReference>
<dbReference type="GO" id="GO:0015473">
    <property type="term" value="F:fimbrial usher porin activity"/>
    <property type="evidence" value="ECO:0007669"/>
    <property type="project" value="InterPro"/>
</dbReference>
<name>A0A7H9BLJ1_9NEIS</name>
<keyword evidence="3" id="KW-1185">Reference proteome</keyword>
<dbReference type="Gene3D" id="2.60.40.3110">
    <property type="match status" value="1"/>
</dbReference>
<dbReference type="GO" id="GO:0009297">
    <property type="term" value="P:pilus assembly"/>
    <property type="evidence" value="ECO:0007669"/>
    <property type="project" value="InterPro"/>
</dbReference>